<feature type="domain" description="Response regulatory" evidence="2">
    <location>
        <begin position="14"/>
        <end position="139"/>
    </location>
</feature>
<dbReference type="PANTHER" id="PTHR44520:SF2">
    <property type="entry name" value="RESPONSE REGULATOR RCP1"/>
    <property type="match status" value="1"/>
</dbReference>
<evidence type="ECO:0000313" key="4">
    <source>
        <dbReference type="Proteomes" id="UP001243717"/>
    </source>
</evidence>
<organism evidence="3 4">
    <name type="scientific">Thalassobacterium sedimentorum</name>
    <dbReference type="NCBI Taxonomy" id="3041258"/>
    <lineage>
        <taxon>Bacteria</taxon>
        <taxon>Pseudomonadati</taxon>
        <taxon>Verrucomicrobiota</taxon>
        <taxon>Opitutia</taxon>
        <taxon>Puniceicoccales</taxon>
        <taxon>Coraliomargaritaceae</taxon>
        <taxon>Thalassobacterium</taxon>
    </lineage>
</organism>
<dbReference type="InterPro" id="IPR001789">
    <property type="entry name" value="Sig_transdc_resp-reg_receiver"/>
</dbReference>
<dbReference type="Pfam" id="PF00072">
    <property type="entry name" value="Response_reg"/>
    <property type="match status" value="1"/>
</dbReference>
<feature type="modified residue" description="4-aspartylphosphate" evidence="1">
    <location>
        <position position="71"/>
    </location>
</feature>
<gene>
    <name evidence="3" type="ORF">QEH59_05445</name>
</gene>
<proteinExistence type="predicted"/>
<reference evidence="3 4" key="1">
    <citation type="submission" date="2023-04" db="EMBL/GenBank/DDBJ databases">
        <title>A novel bacteria isolated from coastal sediment.</title>
        <authorList>
            <person name="Liu X.-J."/>
            <person name="Du Z.-J."/>
        </authorList>
    </citation>
    <scope>NUCLEOTIDE SEQUENCE [LARGE SCALE GENOMIC DNA]</scope>
    <source>
        <strain evidence="3 4">SDUM461004</strain>
    </source>
</reference>
<name>A0ABU1AGB0_9BACT</name>
<dbReference type="Gene3D" id="3.40.50.2300">
    <property type="match status" value="1"/>
</dbReference>
<dbReference type="Proteomes" id="UP001243717">
    <property type="component" value="Unassembled WGS sequence"/>
</dbReference>
<dbReference type="SUPFAM" id="SSF52172">
    <property type="entry name" value="CheY-like"/>
    <property type="match status" value="1"/>
</dbReference>
<dbReference type="RefSeq" id="WP_308984344.1">
    <property type="nucleotide sequence ID" value="NZ_JARXIC010000006.1"/>
</dbReference>
<keyword evidence="1" id="KW-0597">Phosphoprotein</keyword>
<accession>A0ABU1AGB0</accession>
<keyword evidence="4" id="KW-1185">Reference proteome</keyword>
<dbReference type="SMART" id="SM00448">
    <property type="entry name" value="REC"/>
    <property type="match status" value="1"/>
</dbReference>
<evidence type="ECO:0000256" key="1">
    <source>
        <dbReference type="PROSITE-ProRule" id="PRU00169"/>
    </source>
</evidence>
<dbReference type="PANTHER" id="PTHR44520">
    <property type="entry name" value="RESPONSE REGULATOR RCP1-RELATED"/>
    <property type="match status" value="1"/>
</dbReference>
<protein>
    <submittedName>
        <fullName evidence="3">Response regulator</fullName>
    </submittedName>
</protein>
<dbReference type="PROSITE" id="PS50110">
    <property type="entry name" value="RESPONSE_REGULATORY"/>
    <property type="match status" value="1"/>
</dbReference>
<sequence>MQIIERKCLNEVDPIVVVDDSMVDLTITKRVYERSELKNPLLTFTNGYAFLDYMLSTATGEVPVPAMVLMDINMPELNGFDTIAKLRDRAEFSEIPVIVMLTNSDSNQDAEKAFEVGANGFQTKDFNIDRYTAFFNSLKAS</sequence>
<dbReference type="InterPro" id="IPR011006">
    <property type="entry name" value="CheY-like_superfamily"/>
</dbReference>
<evidence type="ECO:0000313" key="3">
    <source>
        <dbReference type="EMBL" id="MDQ8193857.1"/>
    </source>
</evidence>
<comment type="caution">
    <text evidence="3">The sequence shown here is derived from an EMBL/GenBank/DDBJ whole genome shotgun (WGS) entry which is preliminary data.</text>
</comment>
<dbReference type="EMBL" id="JARXIC010000006">
    <property type="protein sequence ID" value="MDQ8193857.1"/>
    <property type="molecule type" value="Genomic_DNA"/>
</dbReference>
<dbReference type="InterPro" id="IPR052893">
    <property type="entry name" value="TCS_response_regulator"/>
</dbReference>
<evidence type="ECO:0000259" key="2">
    <source>
        <dbReference type="PROSITE" id="PS50110"/>
    </source>
</evidence>